<dbReference type="PANTHER" id="PTHR11102:SF160">
    <property type="entry name" value="ERAD-ASSOCIATED E3 UBIQUITIN-PROTEIN LIGASE COMPONENT HRD3"/>
    <property type="match status" value="1"/>
</dbReference>
<dbReference type="InterPro" id="IPR043504">
    <property type="entry name" value="Peptidase_S1_PA_chymotrypsin"/>
</dbReference>
<dbReference type="GO" id="GO:0006508">
    <property type="term" value="P:proteolysis"/>
    <property type="evidence" value="ECO:0007669"/>
    <property type="project" value="InterPro"/>
</dbReference>
<evidence type="ECO:0000256" key="1">
    <source>
        <dbReference type="SAM" id="MobiDB-lite"/>
    </source>
</evidence>
<dbReference type="EMBL" id="AONQ01000002">
    <property type="protein sequence ID" value="EME71875.1"/>
    <property type="molecule type" value="Genomic_DNA"/>
</dbReference>
<dbReference type="GO" id="GO:0004252">
    <property type="term" value="F:serine-type endopeptidase activity"/>
    <property type="evidence" value="ECO:0007669"/>
    <property type="project" value="InterPro"/>
</dbReference>
<dbReference type="SUPFAM" id="SSF81901">
    <property type="entry name" value="HCP-like"/>
    <property type="match status" value="2"/>
</dbReference>
<gene>
    <name evidence="3" type="ORF">H261_01462</name>
</gene>
<dbReference type="PATRIC" id="fig|1244869.3.peg.286"/>
<dbReference type="OrthoDB" id="112232at2"/>
<evidence type="ECO:0000313" key="3">
    <source>
        <dbReference type="EMBL" id="EME71875.1"/>
    </source>
</evidence>
<dbReference type="Gene3D" id="2.40.10.10">
    <property type="entry name" value="Trypsin-like serine proteases"/>
    <property type="match status" value="2"/>
</dbReference>
<dbReference type="SMART" id="SM00671">
    <property type="entry name" value="SEL1"/>
    <property type="match status" value="6"/>
</dbReference>
<proteinExistence type="predicted"/>
<dbReference type="eggNOG" id="COG0790">
    <property type="taxonomic scope" value="Bacteria"/>
</dbReference>
<dbReference type="InterPro" id="IPR011990">
    <property type="entry name" value="TPR-like_helical_dom_sf"/>
</dbReference>
<dbReference type="Gene3D" id="1.25.40.10">
    <property type="entry name" value="Tetratricopeptide repeat domain"/>
    <property type="match status" value="2"/>
</dbReference>
<dbReference type="STRING" id="1244869.H261_01462"/>
<dbReference type="PRINTS" id="PR00834">
    <property type="entry name" value="PROTEASES2C"/>
</dbReference>
<name>M2ZBQ2_9PROT</name>
<sequence>MIPRPRRVRPLAPLALGLLLALGAAPAWAGYDEGLAAYQKRDWTAAIREFKPLAAEGNPAAQARLGHMLFEGLGGAKDDVEALKLLNAAAVAGDPLAQHWLGSAYFNGRAVPKDISQALVWFGRAADKGQPESLHAMGEIHFNGLGINKDEGKGVEYFKRAADKGWAASRERLAQFNWDGRAMPTDKAKALEFARLAGDAGRPVAQFILGLGYLLGQGGVEKDMAKAAQWFRKAADQGHPQSQHNLGVMYVNGHGVPKSAPEGYVWMALGAQRAPANLKQNYEKERDAVAARLPPADLDTARQRVAQWKPSLPGQQVANAAPAPGAPSSAPSTQESATAPPRSTGGRVSSGSGFVVSMDGVVMTNAHVVEQCRTITVKPQDGPAQVASLKAKDSANDMALLKTTLRLPEIARFRQDRPLRSGDEVVVIGYPLSSLLSREPNITAGVVSAMNGMRGDPRHYQITAPVQKGNSGGPLIDMGGNIVGIVTSKLNAMKIADKTGDLPQNINFAIKADLARSYLDSNGVTYQTAASSAQMSVADVGERIKRVTVFIECQVQ</sequence>
<keyword evidence="4" id="KW-1185">Reference proteome</keyword>
<dbReference type="PANTHER" id="PTHR11102">
    <property type="entry name" value="SEL-1-LIKE PROTEIN"/>
    <property type="match status" value="1"/>
</dbReference>
<protein>
    <submittedName>
        <fullName evidence="3">TPR repeat-containing protein</fullName>
    </submittedName>
</protein>
<organism evidence="3 4">
    <name type="scientific">Paramagnetospirillum caucaseum</name>
    <dbReference type="NCBI Taxonomy" id="1244869"/>
    <lineage>
        <taxon>Bacteria</taxon>
        <taxon>Pseudomonadati</taxon>
        <taxon>Pseudomonadota</taxon>
        <taxon>Alphaproteobacteria</taxon>
        <taxon>Rhodospirillales</taxon>
        <taxon>Magnetospirillaceae</taxon>
        <taxon>Paramagnetospirillum</taxon>
    </lineage>
</organism>
<dbReference type="InterPro" id="IPR006597">
    <property type="entry name" value="Sel1-like"/>
</dbReference>
<accession>M2ZBQ2</accession>
<dbReference type="Pfam" id="PF13365">
    <property type="entry name" value="Trypsin_2"/>
    <property type="match status" value="1"/>
</dbReference>
<feature type="chain" id="PRO_5004029886" evidence="2">
    <location>
        <begin position="30"/>
        <end position="556"/>
    </location>
</feature>
<dbReference type="SUPFAM" id="SSF50494">
    <property type="entry name" value="Trypsin-like serine proteases"/>
    <property type="match status" value="1"/>
</dbReference>
<dbReference type="InterPro" id="IPR050767">
    <property type="entry name" value="Sel1_AlgK"/>
</dbReference>
<dbReference type="InterPro" id="IPR001940">
    <property type="entry name" value="Peptidase_S1C"/>
</dbReference>
<dbReference type="Proteomes" id="UP000011744">
    <property type="component" value="Unassembled WGS sequence"/>
</dbReference>
<keyword evidence="2" id="KW-0732">Signal</keyword>
<feature type="signal peptide" evidence="2">
    <location>
        <begin position="1"/>
        <end position="29"/>
    </location>
</feature>
<evidence type="ECO:0000313" key="4">
    <source>
        <dbReference type="Proteomes" id="UP000011744"/>
    </source>
</evidence>
<evidence type="ECO:0000256" key="2">
    <source>
        <dbReference type="SAM" id="SignalP"/>
    </source>
</evidence>
<dbReference type="Pfam" id="PF08238">
    <property type="entry name" value="Sel1"/>
    <property type="match status" value="6"/>
</dbReference>
<dbReference type="eggNOG" id="COG0265">
    <property type="taxonomic scope" value="Bacteria"/>
</dbReference>
<feature type="compositionally biased region" description="Low complexity" evidence="1">
    <location>
        <begin position="318"/>
        <end position="332"/>
    </location>
</feature>
<dbReference type="RefSeq" id="WP_008613500.1">
    <property type="nucleotide sequence ID" value="NZ_AONQ01000002.1"/>
</dbReference>
<comment type="caution">
    <text evidence="3">The sequence shown here is derived from an EMBL/GenBank/DDBJ whole genome shotgun (WGS) entry which is preliminary data.</text>
</comment>
<dbReference type="AlphaFoldDB" id="M2ZBQ2"/>
<dbReference type="InterPro" id="IPR009003">
    <property type="entry name" value="Peptidase_S1_PA"/>
</dbReference>
<feature type="region of interest" description="Disordered" evidence="1">
    <location>
        <begin position="315"/>
        <end position="351"/>
    </location>
</feature>
<reference evidence="3 4" key="1">
    <citation type="journal article" date="2014" name="Genome Announc.">
        <title>Draft Genome Sequence of Magnetospirillum sp. Strain SO-1, a Freshwater Magnetotactic Bacterium Isolated from the Ol'khovka River, Russia.</title>
        <authorList>
            <person name="Grouzdev D.S."/>
            <person name="Dziuba M.V."/>
            <person name="Sukhacheva M.S."/>
            <person name="Mardanov A.V."/>
            <person name="Beletskiy A.V."/>
            <person name="Kuznetsov B.B."/>
            <person name="Skryabin K.G."/>
        </authorList>
    </citation>
    <scope>NUCLEOTIDE SEQUENCE [LARGE SCALE GENOMIC DNA]</scope>
    <source>
        <strain evidence="3 4">SO-1</strain>
    </source>
</reference>